<sequence>MHIGAILRIIQHACFRGEFILAKLIVDFRVTVLPRLCKKNGPREKRSRSSSVADVRVSFFKWWTSRVRSLIYAKDNFRTAKNLDGRGDVIPKQGSSDERAVKYDDSNRHRWEEV</sequence>
<name>A0A0M3IIG7_ASCLU</name>
<organism evidence="2 3">
    <name type="scientific">Ascaris lumbricoides</name>
    <name type="common">Giant roundworm</name>
    <dbReference type="NCBI Taxonomy" id="6252"/>
    <lineage>
        <taxon>Eukaryota</taxon>
        <taxon>Metazoa</taxon>
        <taxon>Ecdysozoa</taxon>
        <taxon>Nematoda</taxon>
        <taxon>Chromadorea</taxon>
        <taxon>Rhabditida</taxon>
        <taxon>Spirurina</taxon>
        <taxon>Ascaridomorpha</taxon>
        <taxon>Ascaridoidea</taxon>
        <taxon>Ascarididae</taxon>
        <taxon>Ascaris</taxon>
    </lineage>
</organism>
<feature type="region of interest" description="Disordered" evidence="1">
    <location>
        <begin position="88"/>
        <end position="114"/>
    </location>
</feature>
<protein>
    <submittedName>
        <fullName evidence="3">Reverse transcriptase</fullName>
    </submittedName>
</protein>
<proteinExistence type="predicted"/>
<keyword evidence="2" id="KW-1185">Reference proteome</keyword>
<dbReference type="AlphaFoldDB" id="A0A0M3IIG7"/>
<evidence type="ECO:0000313" key="3">
    <source>
        <dbReference type="WBParaSite" id="ALUE_0001833601-mRNA-1"/>
    </source>
</evidence>
<accession>A0A0M3IIG7</accession>
<evidence type="ECO:0000256" key="1">
    <source>
        <dbReference type="SAM" id="MobiDB-lite"/>
    </source>
</evidence>
<dbReference type="WBParaSite" id="ALUE_0001833601-mRNA-1">
    <property type="protein sequence ID" value="ALUE_0001833601-mRNA-1"/>
    <property type="gene ID" value="ALUE_0001833601"/>
</dbReference>
<reference evidence="3" key="1">
    <citation type="submission" date="2017-02" db="UniProtKB">
        <authorList>
            <consortium name="WormBaseParasite"/>
        </authorList>
    </citation>
    <scope>IDENTIFICATION</scope>
</reference>
<evidence type="ECO:0000313" key="2">
    <source>
        <dbReference type="Proteomes" id="UP000036681"/>
    </source>
</evidence>
<dbReference type="Proteomes" id="UP000036681">
    <property type="component" value="Unplaced"/>
</dbReference>